<dbReference type="SUPFAM" id="SSF51395">
    <property type="entry name" value="FMN-linked oxidoreductases"/>
    <property type="match status" value="1"/>
</dbReference>
<dbReference type="InterPro" id="IPR005720">
    <property type="entry name" value="Dihydroorotate_DH_cat"/>
</dbReference>
<evidence type="ECO:0000256" key="1">
    <source>
        <dbReference type="ARBA" id="ARBA00003125"/>
    </source>
</evidence>
<comment type="subcellular location">
    <subcellularLocation>
        <location evidence="11">Cell membrane</location>
        <topology evidence="11">Peripheral membrane protein</topology>
    </subcellularLocation>
    <subcellularLocation>
        <location evidence="2">Membrane</location>
    </subcellularLocation>
</comment>
<dbReference type="HAMAP" id="MF_00225">
    <property type="entry name" value="DHO_dh_type2"/>
    <property type="match status" value="1"/>
</dbReference>
<dbReference type="UniPathway" id="UPA00070">
    <property type="reaction ID" value="UER00946"/>
</dbReference>
<feature type="binding site" evidence="11">
    <location>
        <begin position="133"/>
        <end position="137"/>
    </location>
    <ligand>
        <name>substrate</name>
    </ligand>
</feature>
<dbReference type="PANTHER" id="PTHR48109:SF4">
    <property type="entry name" value="DIHYDROOROTATE DEHYDROGENASE (QUINONE), MITOCHONDRIAL"/>
    <property type="match status" value="1"/>
</dbReference>
<dbReference type="EC" id="1.3.5.2" evidence="11"/>
<keyword evidence="5 11" id="KW-0285">Flavoprotein</keyword>
<dbReference type="Proteomes" id="UP000316196">
    <property type="component" value="Unassembled WGS sequence"/>
</dbReference>
<feature type="binding site" evidence="11">
    <location>
        <position position="271"/>
    </location>
    <ligand>
        <name>FMN</name>
        <dbReference type="ChEBI" id="CHEBI:58210"/>
    </ligand>
</feature>
<dbReference type="Pfam" id="PF01180">
    <property type="entry name" value="DHO_dh"/>
    <property type="match status" value="1"/>
</dbReference>
<evidence type="ECO:0000256" key="6">
    <source>
        <dbReference type="ARBA" id="ARBA00022643"/>
    </source>
</evidence>
<accession>A0A542ZPK9</accession>
<feature type="binding site" evidence="11">
    <location>
        <begin position="84"/>
        <end position="88"/>
    </location>
    <ligand>
        <name>FMN</name>
        <dbReference type="ChEBI" id="CHEBI:58210"/>
    </ligand>
</feature>
<dbReference type="RefSeq" id="WP_342775188.1">
    <property type="nucleotide sequence ID" value="NZ_BAAAMD010000003.1"/>
</dbReference>
<reference evidence="13 14" key="1">
    <citation type="submission" date="2019-06" db="EMBL/GenBank/DDBJ databases">
        <title>Sequencing the genomes of 1000 actinobacteria strains.</title>
        <authorList>
            <person name="Klenk H.-P."/>
        </authorList>
    </citation>
    <scope>NUCLEOTIDE SEQUENCE [LARGE SCALE GENOMIC DNA]</scope>
    <source>
        <strain evidence="13 14">DSM 8251</strain>
    </source>
</reference>
<feature type="binding site" evidence="11">
    <location>
        <position position="201"/>
    </location>
    <ligand>
        <name>FMN</name>
        <dbReference type="ChEBI" id="CHEBI:58210"/>
    </ligand>
</feature>
<comment type="function">
    <text evidence="1 11">Catalyzes the conversion of dihydroorotate to orotate with quinone as electron acceptor.</text>
</comment>
<evidence type="ECO:0000256" key="2">
    <source>
        <dbReference type="ARBA" id="ARBA00004370"/>
    </source>
</evidence>
<sequence>MIRAELPENAPSLAEAAYRHLLRPALFRAGGGDPEVAHERTMAAVRRLAHNRAALALARLMHERSTRRVQVAGMTFNGPVGLAAGLDKFAVGTLAWEALGFSHVELGTVTARPQPGNPRPRLFRLIESRGIINRMGFNNPGADAMAARLRADGVMRGNGAAGIPVGISLGKTKLTPVEDAVDDYLYSLDRLAPHADYVAINVSSPNTPGLRGLQDRGALDALVDALTHRAAELSADPVPLFVKMAPDLDDRGIDDVLEVCIDRGVAGVIATNTTISREGLAVADQTVAAEAGGLSGAPLRERSLEVVRRCAQQAELPVIGAGGIMCADDARAMLDAGACLVQIYTGYIYAGPGLVNDINRSIRHD</sequence>
<feature type="binding site" evidence="11">
    <location>
        <position position="108"/>
    </location>
    <ligand>
        <name>FMN</name>
        <dbReference type="ChEBI" id="CHEBI:58210"/>
    </ligand>
</feature>
<dbReference type="PROSITE" id="PS00911">
    <property type="entry name" value="DHODEHASE_1"/>
    <property type="match status" value="1"/>
</dbReference>
<feature type="binding site" evidence="11">
    <location>
        <begin position="344"/>
        <end position="345"/>
    </location>
    <ligand>
        <name>FMN</name>
        <dbReference type="ChEBI" id="CHEBI:58210"/>
    </ligand>
</feature>
<evidence type="ECO:0000256" key="4">
    <source>
        <dbReference type="ARBA" id="ARBA00005359"/>
    </source>
</evidence>
<dbReference type="InterPro" id="IPR005719">
    <property type="entry name" value="Dihydroorotate_DH_2"/>
</dbReference>
<evidence type="ECO:0000256" key="7">
    <source>
        <dbReference type="ARBA" id="ARBA00022975"/>
    </source>
</evidence>
<feature type="binding site" evidence="11">
    <location>
        <position position="206"/>
    </location>
    <ligand>
        <name>substrate</name>
    </ligand>
</feature>
<proteinExistence type="inferred from homology"/>
<keyword evidence="8 11" id="KW-0560">Oxidoreductase</keyword>
<evidence type="ECO:0000256" key="5">
    <source>
        <dbReference type="ARBA" id="ARBA00022630"/>
    </source>
</evidence>
<comment type="subunit">
    <text evidence="11">Monomer.</text>
</comment>
<dbReference type="GO" id="GO:0106430">
    <property type="term" value="F:dihydroorotate dehydrogenase (quinone) activity"/>
    <property type="evidence" value="ECO:0007669"/>
    <property type="project" value="UniProtKB-EC"/>
</dbReference>
<dbReference type="InterPro" id="IPR013785">
    <property type="entry name" value="Aldolase_TIM"/>
</dbReference>
<evidence type="ECO:0000256" key="9">
    <source>
        <dbReference type="ARBA" id="ARBA00023136"/>
    </source>
</evidence>
<comment type="catalytic activity">
    <reaction evidence="10 11">
        <text>(S)-dihydroorotate + a quinone = orotate + a quinol</text>
        <dbReference type="Rhea" id="RHEA:30187"/>
        <dbReference type="ChEBI" id="CHEBI:24646"/>
        <dbReference type="ChEBI" id="CHEBI:30839"/>
        <dbReference type="ChEBI" id="CHEBI:30864"/>
        <dbReference type="ChEBI" id="CHEBI:132124"/>
        <dbReference type="EC" id="1.3.5.2"/>
    </reaction>
</comment>
<comment type="similarity">
    <text evidence="4 11">Belongs to the dihydroorotate dehydrogenase family. Type 2 subfamily.</text>
</comment>
<feature type="binding site" evidence="11">
    <location>
        <position position="168"/>
    </location>
    <ligand>
        <name>FMN</name>
        <dbReference type="ChEBI" id="CHEBI:58210"/>
    </ligand>
</feature>
<keyword evidence="14" id="KW-1185">Reference proteome</keyword>
<feature type="domain" description="Dihydroorotate dehydrogenase catalytic" evidence="12">
    <location>
        <begin position="69"/>
        <end position="363"/>
    </location>
</feature>
<keyword evidence="7 11" id="KW-0665">Pyrimidine biosynthesis</keyword>
<feature type="binding site" evidence="11">
    <location>
        <position position="243"/>
    </location>
    <ligand>
        <name>FMN</name>
        <dbReference type="ChEBI" id="CHEBI:58210"/>
    </ligand>
</feature>
<evidence type="ECO:0000256" key="3">
    <source>
        <dbReference type="ARBA" id="ARBA00005161"/>
    </source>
</evidence>
<dbReference type="AlphaFoldDB" id="A0A542ZPK9"/>
<dbReference type="NCBIfam" id="NF003652">
    <property type="entry name" value="PRK05286.2-5"/>
    <property type="match status" value="1"/>
</dbReference>
<dbReference type="CDD" id="cd04738">
    <property type="entry name" value="DHOD_2_like"/>
    <property type="match status" value="1"/>
</dbReference>
<dbReference type="Gene3D" id="3.20.20.70">
    <property type="entry name" value="Aldolase class I"/>
    <property type="match status" value="1"/>
</dbReference>
<feature type="binding site" evidence="11">
    <location>
        <position position="201"/>
    </location>
    <ligand>
        <name>substrate</name>
    </ligand>
</feature>
<evidence type="ECO:0000313" key="14">
    <source>
        <dbReference type="Proteomes" id="UP000316196"/>
    </source>
</evidence>
<dbReference type="GO" id="GO:0005737">
    <property type="term" value="C:cytoplasm"/>
    <property type="evidence" value="ECO:0007669"/>
    <property type="project" value="InterPro"/>
</dbReference>
<name>A0A542ZPK9_9ACTN</name>
<organism evidence="13 14">
    <name type="scientific">Propioniferax innocua</name>
    <dbReference type="NCBI Taxonomy" id="1753"/>
    <lineage>
        <taxon>Bacteria</taxon>
        <taxon>Bacillati</taxon>
        <taxon>Actinomycetota</taxon>
        <taxon>Actinomycetes</taxon>
        <taxon>Propionibacteriales</taxon>
        <taxon>Propionibacteriaceae</taxon>
        <taxon>Propioniferax</taxon>
    </lineage>
</organism>
<dbReference type="InterPro" id="IPR001295">
    <property type="entry name" value="Dihydroorotate_DH_CS"/>
</dbReference>
<dbReference type="EMBL" id="VFOR01000001">
    <property type="protein sequence ID" value="TQL62305.1"/>
    <property type="molecule type" value="Genomic_DNA"/>
</dbReference>
<feature type="binding site" evidence="11">
    <location>
        <position position="88"/>
    </location>
    <ligand>
        <name>substrate</name>
    </ligand>
</feature>
<evidence type="ECO:0000259" key="12">
    <source>
        <dbReference type="Pfam" id="PF01180"/>
    </source>
</evidence>
<evidence type="ECO:0000256" key="11">
    <source>
        <dbReference type="HAMAP-Rule" id="MF_00225"/>
    </source>
</evidence>
<dbReference type="PANTHER" id="PTHR48109">
    <property type="entry name" value="DIHYDROOROTATE DEHYDROGENASE (QUINONE), MITOCHONDRIAL-RELATED"/>
    <property type="match status" value="1"/>
</dbReference>
<protein>
    <recommendedName>
        <fullName evidence="11">Dihydroorotate dehydrogenase (quinone)</fullName>
        <ecNumber evidence="11">1.3.5.2</ecNumber>
    </recommendedName>
    <alternativeName>
        <fullName evidence="11">DHOdehase</fullName>
        <shortName evidence="11">DHOD</shortName>
        <shortName evidence="11">DHODase</shortName>
    </alternativeName>
    <alternativeName>
        <fullName evidence="11">Dihydroorotate oxidase</fullName>
    </alternativeName>
</protein>
<comment type="caution">
    <text evidence="13">The sequence shown here is derived from an EMBL/GenBank/DDBJ whole genome shotgun (WGS) entry which is preliminary data.</text>
</comment>
<dbReference type="GO" id="GO:0005886">
    <property type="term" value="C:plasma membrane"/>
    <property type="evidence" value="ECO:0007669"/>
    <property type="project" value="UniProtKB-SubCell"/>
</dbReference>
<feature type="binding site" evidence="11">
    <location>
        <begin position="272"/>
        <end position="273"/>
    </location>
    <ligand>
        <name>substrate</name>
    </ligand>
</feature>
<gene>
    <name evidence="11" type="primary">pyrD</name>
    <name evidence="13" type="ORF">FB460_0076</name>
</gene>
<evidence type="ECO:0000256" key="8">
    <source>
        <dbReference type="ARBA" id="ARBA00023002"/>
    </source>
</evidence>
<evidence type="ECO:0000313" key="13">
    <source>
        <dbReference type="EMBL" id="TQL62305.1"/>
    </source>
</evidence>
<keyword evidence="6 11" id="KW-0288">FMN</keyword>
<evidence type="ECO:0000256" key="10">
    <source>
        <dbReference type="ARBA" id="ARBA00048639"/>
    </source>
</evidence>
<feature type="binding site" evidence="11">
    <location>
        <position position="296"/>
    </location>
    <ligand>
        <name>FMN</name>
        <dbReference type="ChEBI" id="CHEBI:58210"/>
    </ligand>
</feature>
<dbReference type="NCBIfam" id="TIGR01036">
    <property type="entry name" value="pyrD_sub2"/>
    <property type="match status" value="1"/>
</dbReference>
<dbReference type="GO" id="GO:0006207">
    <property type="term" value="P:'de novo' pyrimidine nucleobase biosynthetic process"/>
    <property type="evidence" value="ECO:0007669"/>
    <property type="project" value="UniProtKB-UniRule"/>
</dbReference>
<keyword evidence="9 11" id="KW-0472">Membrane</keyword>
<dbReference type="InterPro" id="IPR050074">
    <property type="entry name" value="DHO_dehydrogenase"/>
</dbReference>
<feature type="binding site" evidence="11">
    <location>
        <position position="323"/>
    </location>
    <ligand>
        <name>FMN</name>
        <dbReference type="ChEBI" id="CHEBI:58210"/>
    </ligand>
</feature>
<comment type="pathway">
    <text evidence="3 11">Pyrimidine metabolism; UMP biosynthesis via de novo pathway; orotate from (S)-dihydroorotate (quinone route): step 1/1.</text>
</comment>
<feature type="active site" description="Nucleophile" evidence="11">
    <location>
        <position position="204"/>
    </location>
</feature>
<keyword evidence="11" id="KW-1003">Cell membrane</keyword>
<dbReference type="GO" id="GO:0044205">
    <property type="term" value="P:'de novo' UMP biosynthetic process"/>
    <property type="evidence" value="ECO:0007669"/>
    <property type="project" value="UniProtKB-UniRule"/>
</dbReference>
<comment type="cofactor">
    <cofactor evidence="11">
        <name>FMN</name>
        <dbReference type="ChEBI" id="CHEBI:58210"/>
    </cofactor>
    <text evidence="11">Binds 1 FMN per subunit.</text>
</comment>